<dbReference type="InterPro" id="IPR013096">
    <property type="entry name" value="Cupin_2"/>
</dbReference>
<dbReference type="InterPro" id="IPR011051">
    <property type="entry name" value="RmlC_Cupin_sf"/>
</dbReference>
<dbReference type="RefSeq" id="WP_188849481.1">
    <property type="nucleotide sequence ID" value="NZ_BMJJ01000002.1"/>
</dbReference>
<accession>A0A917D8L5</accession>
<protein>
    <recommendedName>
        <fullName evidence="2">Cupin type-2 domain-containing protein</fullName>
    </recommendedName>
</protein>
<dbReference type="InterPro" id="IPR014710">
    <property type="entry name" value="RmlC-like_jellyroll"/>
</dbReference>
<dbReference type="Proteomes" id="UP000613160">
    <property type="component" value="Unassembled WGS sequence"/>
</dbReference>
<feature type="domain" description="Cupin type-2" evidence="2">
    <location>
        <begin position="40"/>
        <end position="90"/>
    </location>
</feature>
<proteinExistence type="predicted"/>
<sequence>MFNTGSLAREFDAVVQHWSPRVIADLNGQSVKVAKIRDELVWHAHAEEDEMFLVWKGAVTIRYRDRPDVRLAAGDFHVVPRGVEHNPLAEEECWILLFEPSETKHTGDTASDRAKSLADQRAHLSA</sequence>
<feature type="region of interest" description="Disordered" evidence="1">
    <location>
        <begin position="103"/>
        <end position="126"/>
    </location>
</feature>
<dbReference type="AlphaFoldDB" id="A0A917D8L5"/>
<name>A0A917D8L5_9HYPH</name>
<organism evidence="3 4">
    <name type="scientific">Aureimonas glaciei</name>
    <dbReference type="NCBI Taxonomy" id="1776957"/>
    <lineage>
        <taxon>Bacteria</taxon>
        <taxon>Pseudomonadati</taxon>
        <taxon>Pseudomonadota</taxon>
        <taxon>Alphaproteobacteria</taxon>
        <taxon>Hyphomicrobiales</taxon>
        <taxon>Aurantimonadaceae</taxon>
        <taxon>Aureimonas</taxon>
    </lineage>
</organism>
<evidence type="ECO:0000259" key="2">
    <source>
        <dbReference type="Pfam" id="PF07883"/>
    </source>
</evidence>
<evidence type="ECO:0000313" key="3">
    <source>
        <dbReference type="EMBL" id="GGD09171.1"/>
    </source>
</evidence>
<dbReference type="PANTHER" id="PTHR36114">
    <property type="entry name" value="16.7 KDA PROTEIN IN WHIE LOCUS"/>
    <property type="match status" value="1"/>
</dbReference>
<dbReference type="Pfam" id="PF07883">
    <property type="entry name" value="Cupin_2"/>
    <property type="match status" value="1"/>
</dbReference>
<comment type="caution">
    <text evidence="3">The sequence shown here is derived from an EMBL/GenBank/DDBJ whole genome shotgun (WGS) entry which is preliminary data.</text>
</comment>
<evidence type="ECO:0000313" key="4">
    <source>
        <dbReference type="Proteomes" id="UP000613160"/>
    </source>
</evidence>
<dbReference type="SUPFAM" id="SSF51182">
    <property type="entry name" value="RmlC-like cupins"/>
    <property type="match status" value="1"/>
</dbReference>
<keyword evidence="4" id="KW-1185">Reference proteome</keyword>
<gene>
    <name evidence="3" type="ORF">GCM10011335_10050</name>
</gene>
<dbReference type="CDD" id="cd02226">
    <property type="entry name" value="cupin_YdbB-like"/>
    <property type="match status" value="1"/>
</dbReference>
<dbReference type="Gene3D" id="2.60.120.10">
    <property type="entry name" value="Jelly Rolls"/>
    <property type="match status" value="1"/>
</dbReference>
<evidence type="ECO:0000256" key="1">
    <source>
        <dbReference type="SAM" id="MobiDB-lite"/>
    </source>
</evidence>
<reference evidence="3" key="1">
    <citation type="journal article" date="2014" name="Int. J. Syst. Evol. Microbiol.">
        <title>Complete genome sequence of Corynebacterium casei LMG S-19264T (=DSM 44701T), isolated from a smear-ripened cheese.</title>
        <authorList>
            <consortium name="US DOE Joint Genome Institute (JGI-PGF)"/>
            <person name="Walter F."/>
            <person name="Albersmeier A."/>
            <person name="Kalinowski J."/>
            <person name="Ruckert C."/>
        </authorList>
    </citation>
    <scope>NUCLEOTIDE SEQUENCE</scope>
    <source>
        <strain evidence="3">CGMCC 1.15493</strain>
    </source>
</reference>
<dbReference type="InterPro" id="IPR052044">
    <property type="entry name" value="PKS_Associated_Protein"/>
</dbReference>
<dbReference type="PANTHER" id="PTHR36114:SF1">
    <property type="entry name" value="16.7 KDA PROTEIN IN WHIE LOCUS"/>
    <property type="match status" value="1"/>
</dbReference>
<reference evidence="3" key="2">
    <citation type="submission" date="2020-09" db="EMBL/GenBank/DDBJ databases">
        <authorList>
            <person name="Sun Q."/>
            <person name="Zhou Y."/>
        </authorList>
    </citation>
    <scope>NUCLEOTIDE SEQUENCE</scope>
    <source>
        <strain evidence="3">CGMCC 1.15493</strain>
    </source>
</reference>
<dbReference type="EMBL" id="BMJJ01000002">
    <property type="protein sequence ID" value="GGD09171.1"/>
    <property type="molecule type" value="Genomic_DNA"/>
</dbReference>